<comment type="caution">
    <text evidence="1">The sequence shown here is derived from an EMBL/GenBank/DDBJ whole genome shotgun (WGS) entry which is preliminary data.</text>
</comment>
<dbReference type="Gene3D" id="3.90.840.10">
    <property type="entry name" value="Thiol-activated cytolysin superfamily/Thiol-activated cytolysin, alpha-beta domain"/>
    <property type="match status" value="1"/>
</dbReference>
<accession>A0A2M9Z9P7</accession>
<dbReference type="SUPFAM" id="SSF56978">
    <property type="entry name" value="Perfringolysin"/>
    <property type="match status" value="1"/>
</dbReference>
<dbReference type="GO" id="GO:0015485">
    <property type="term" value="F:cholesterol binding"/>
    <property type="evidence" value="ECO:0007669"/>
    <property type="project" value="InterPro"/>
</dbReference>
<protein>
    <submittedName>
        <fullName evidence="1">Thiol-activated cytolysin</fullName>
    </submittedName>
</protein>
<proteinExistence type="predicted"/>
<organism evidence="1 2">
    <name type="scientific">Leptospira wolffii</name>
    <dbReference type="NCBI Taxonomy" id="409998"/>
    <lineage>
        <taxon>Bacteria</taxon>
        <taxon>Pseudomonadati</taxon>
        <taxon>Spirochaetota</taxon>
        <taxon>Spirochaetia</taxon>
        <taxon>Leptospirales</taxon>
        <taxon>Leptospiraceae</taxon>
        <taxon>Leptospira</taxon>
    </lineage>
</organism>
<dbReference type="Proteomes" id="UP000231912">
    <property type="component" value="Unassembled WGS sequence"/>
</dbReference>
<reference evidence="1 2" key="1">
    <citation type="submission" date="2017-07" db="EMBL/GenBank/DDBJ databases">
        <title>Leptospira spp. isolated from tropical soils.</title>
        <authorList>
            <person name="Thibeaux R."/>
            <person name="Iraola G."/>
            <person name="Ferres I."/>
            <person name="Bierque E."/>
            <person name="Girault D."/>
            <person name="Soupe-Gilbert M.-E."/>
            <person name="Picardeau M."/>
            <person name="Goarant C."/>
        </authorList>
    </citation>
    <scope>NUCLEOTIDE SEQUENCE [LARGE SCALE GENOMIC DNA]</scope>
    <source>
        <strain evidence="1 2">FH2-C-A2</strain>
    </source>
</reference>
<dbReference type="EMBL" id="NPDT01000006">
    <property type="protein sequence ID" value="PJZ65113.1"/>
    <property type="molecule type" value="Genomic_DNA"/>
</dbReference>
<name>A0A2M9Z9P7_9LEPT</name>
<evidence type="ECO:0000313" key="2">
    <source>
        <dbReference type="Proteomes" id="UP000231912"/>
    </source>
</evidence>
<dbReference type="InterPro" id="IPR036363">
    <property type="entry name" value="Thiol_cytolysin_ab_sf"/>
</dbReference>
<dbReference type="InterPro" id="IPR001869">
    <property type="entry name" value="Thiol_cytolysin"/>
</dbReference>
<dbReference type="Pfam" id="PF01289">
    <property type="entry name" value="Thiol_cytolysin"/>
    <property type="match status" value="1"/>
</dbReference>
<dbReference type="Gene3D" id="3.30.1040.20">
    <property type="match status" value="1"/>
</dbReference>
<evidence type="ECO:0000313" key="1">
    <source>
        <dbReference type="EMBL" id="PJZ65113.1"/>
    </source>
</evidence>
<dbReference type="AlphaFoldDB" id="A0A2M9Z9P7"/>
<dbReference type="Gene3D" id="3.40.30.40">
    <property type="entry name" value="Perfringolysin"/>
    <property type="match status" value="1"/>
</dbReference>
<dbReference type="InterPro" id="IPR036359">
    <property type="entry name" value="Thiol_cytolysin_sf"/>
</dbReference>
<gene>
    <name evidence="1" type="ORF">CH371_14400</name>
</gene>
<sequence length="558" mass="60240">MNENQMKSKSNRKQIYILSGILSVFALYFSCSPSGNSPLGLLGLLGGSSSGQQPATDSSVGGLKIAATGSLYTEPSYGKALSASNKENITPFPAGIPIPDSKTGHYSCTTTQWGASEIRNLADRAILNQGIEVLYPGALLQGKYLEAGGYTAITIPRAGGKIFLTGVKLAPNAIYSKELDKISPSNVKQAIEDLLSTNVVGTAADASFSVEQVYSENHLLFNLGLDARFSDVALKTSLGIDNLGKKNYILMKFTQKFYDVNFEDPILSTSVFKDLGNFQDPEGQIAENNPPLYVSKVSFGRVVYFLLESEYTALQVKTALEVAWNPGLLTAVSPVPPIGGEVSVTHEEVLDKTRISYFVRGGNAGLALAPIGSANSSNPGSMYLAIRDFLANPEAANYSAANPGAPIAYTLNYLKDRSVAKMSYTTVYDQRDCEATYSENPQVFTAKLGKVDDSIKLYMDGTEFFSANPDSDVYTGPEINLNNAMSVGSEHEFKVELYNSNCFGTALDLDLKLNGTSLRTKNFSKGVSTCGKQLTYRYKLNKITGTWSVLEETETSGW</sequence>